<keyword evidence="5" id="KW-0966">Cell projection</keyword>
<dbReference type="AlphaFoldDB" id="A0A482WNB1"/>
<feature type="compositionally biased region" description="Basic residues" evidence="7">
    <location>
        <begin position="697"/>
        <end position="706"/>
    </location>
</feature>
<evidence type="ECO:0000256" key="7">
    <source>
        <dbReference type="SAM" id="MobiDB-lite"/>
    </source>
</evidence>
<evidence type="ECO:0000256" key="5">
    <source>
        <dbReference type="ARBA" id="ARBA00023273"/>
    </source>
</evidence>
<comment type="similarity">
    <text evidence="2">Belongs to the RPGRIP1 family.</text>
</comment>
<dbReference type="InterPro" id="IPR031139">
    <property type="entry name" value="RPGRIP1_fam"/>
</dbReference>
<dbReference type="InterPro" id="IPR021656">
    <property type="entry name" value="C2-C2_1"/>
</dbReference>
<evidence type="ECO:0000256" key="3">
    <source>
        <dbReference type="ARBA" id="ARBA00023054"/>
    </source>
</evidence>
<sequence>MSGDCPRIVAPSTSCDCVRPCSSKWPEKNFGMDLKQLSREELEIAFYNIHTKNECLSKALKDNVKQIKRLNKIVKKNEEDRRRCLSPTKQLYEDRISQLEQANTFLQDKVLVLRHQLQSHSRLHAKAHRNSSHISRSIHSTKTSQTHLSQLPIPNSENINRDEKQDSKEDLNVDLVENDDRISQLQNELDQNPSDAAKVAENIELIRLRRLVKRQASQLSTLNAHLEVADKELDQLRSNYNEASLENDSVLRQLMTEKQRLREVQNELIELGNLKQDIKILQEQVRDLQSERSLLRSNNDKLLEIASGKSEEDTSQQPKNDADKEIEKDAKEETENTDNMNYNDSSLLRKLISEEISKSPHICCNHCSEPNNTKITFPTTMRCQTIDNENSKIISLNCEPVPIPTICFIKCCQSSNPLPTTELETKQNTTHHLPPIQPTTESAKQETITTDVQCQTECFATAKESCVSIISYIKPVQDCCPEISAPQACCVSSTAIVCPQKVCAMCCCPFEEPANYCREDLHSFNVRNPPQKSCICTDNAATSCCNREFPLQPTQCMCSSPNRRTSLEREYGSKPNEIPPKRQMRIHMEDTQGILFKSQSTQVENIVALDDDRLTINGRLFKSCECGERAKSKPMIDESVKPPLNDEINRRLSMEVDSDPQKSIPASSTSESSIDSKPSRGKQIGWSKNSVTPSKKPLAKYKRKKGKDLSRNNKQQGTFTLWIDSLYFSSHTLERLNGMDTKPYVYLTWTFLELQDKAYSTIMPANKAIFNCSSVYRGDITLEMLHYMCANTVKVECHVALNDSSQMISFGEIDVSEAIYKPNTKCKYKVALDGPKDISAVISCWFKFDCPKNLLKQVLQD</sequence>
<dbReference type="Gene3D" id="2.60.40.150">
    <property type="entry name" value="C2 domain"/>
    <property type="match status" value="1"/>
</dbReference>
<feature type="compositionally biased region" description="Basic and acidic residues" evidence="7">
    <location>
        <begin position="320"/>
        <end position="334"/>
    </location>
</feature>
<evidence type="ECO:0000256" key="2">
    <source>
        <dbReference type="ARBA" id="ARBA00006042"/>
    </source>
</evidence>
<dbReference type="EMBL" id="QKKF02029694">
    <property type="protein sequence ID" value="RZF35049.1"/>
    <property type="molecule type" value="Genomic_DNA"/>
</dbReference>
<reference evidence="9 10" key="1">
    <citation type="journal article" date="2017" name="Gigascience">
        <title>Genome sequence of the small brown planthopper, Laodelphax striatellus.</title>
        <authorList>
            <person name="Zhu J."/>
            <person name="Jiang F."/>
            <person name="Wang X."/>
            <person name="Yang P."/>
            <person name="Bao Y."/>
            <person name="Zhao W."/>
            <person name="Wang W."/>
            <person name="Lu H."/>
            <person name="Wang Q."/>
            <person name="Cui N."/>
            <person name="Li J."/>
            <person name="Chen X."/>
            <person name="Luo L."/>
            <person name="Yu J."/>
            <person name="Kang L."/>
            <person name="Cui F."/>
        </authorList>
    </citation>
    <scope>NUCLEOTIDE SEQUENCE [LARGE SCALE GENOMIC DNA]</scope>
    <source>
        <strain evidence="9">Lst14</strain>
    </source>
</reference>
<accession>A0A482WNB1</accession>
<comment type="subcellular location">
    <subcellularLocation>
        <location evidence="1">Cell projection</location>
        <location evidence="1">Cilium</location>
    </subcellularLocation>
</comment>
<dbReference type="GO" id="GO:0005856">
    <property type="term" value="C:cytoskeleton"/>
    <property type="evidence" value="ECO:0007669"/>
    <property type="project" value="UniProtKB-ARBA"/>
</dbReference>
<evidence type="ECO:0000313" key="9">
    <source>
        <dbReference type="EMBL" id="RZF35049.1"/>
    </source>
</evidence>
<name>A0A482WNB1_LAOST</name>
<comment type="caution">
    <text evidence="9">The sequence shown here is derived from an EMBL/GenBank/DDBJ whole genome shotgun (WGS) entry which is preliminary data.</text>
</comment>
<dbReference type="InterPro" id="IPR035892">
    <property type="entry name" value="C2_domain_sf"/>
</dbReference>
<dbReference type="SMR" id="A0A482WNB1"/>
<feature type="compositionally biased region" description="Basic and acidic residues" evidence="7">
    <location>
        <begin position="159"/>
        <end position="168"/>
    </location>
</feature>
<feature type="region of interest" description="Disordered" evidence="7">
    <location>
        <begin position="305"/>
        <end position="342"/>
    </location>
</feature>
<feature type="region of interest" description="Disordered" evidence="7">
    <location>
        <begin position="126"/>
        <end position="168"/>
    </location>
</feature>
<feature type="compositionally biased region" description="Low complexity" evidence="7">
    <location>
        <begin position="662"/>
        <end position="676"/>
    </location>
</feature>
<dbReference type="STRING" id="195883.A0A482WNB1"/>
<dbReference type="InParanoid" id="A0A482WNB1"/>
<evidence type="ECO:0000259" key="8">
    <source>
        <dbReference type="Pfam" id="PF11618"/>
    </source>
</evidence>
<dbReference type="Pfam" id="PF11618">
    <property type="entry name" value="C2-C2_1"/>
    <property type="match status" value="1"/>
</dbReference>
<evidence type="ECO:0000256" key="6">
    <source>
        <dbReference type="SAM" id="Coils"/>
    </source>
</evidence>
<feature type="coiled-coil region" evidence="6">
    <location>
        <begin position="219"/>
        <end position="298"/>
    </location>
</feature>
<proteinExistence type="inferred from homology"/>
<keyword evidence="3 6" id="KW-0175">Coiled coil</keyword>
<evidence type="ECO:0000313" key="10">
    <source>
        <dbReference type="Proteomes" id="UP000291343"/>
    </source>
</evidence>
<keyword evidence="10" id="KW-1185">Reference proteome</keyword>
<dbReference type="Proteomes" id="UP000291343">
    <property type="component" value="Unassembled WGS sequence"/>
</dbReference>
<feature type="compositionally biased region" description="Low complexity" evidence="7">
    <location>
        <begin position="132"/>
        <end position="144"/>
    </location>
</feature>
<dbReference type="PANTHER" id="PTHR14240">
    <property type="entry name" value="RETINITIS PIGMENTOSA GTPASE REGULATOR-INTERACTING PROTEIN"/>
    <property type="match status" value="1"/>
</dbReference>
<feature type="region of interest" description="Disordered" evidence="7">
    <location>
        <begin position="651"/>
        <end position="712"/>
    </location>
</feature>
<keyword evidence="4" id="KW-0969">Cilium</keyword>
<dbReference type="GO" id="GO:0005929">
    <property type="term" value="C:cilium"/>
    <property type="evidence" value="ECO:0007669"/>
    <property type="project" value="UniProtKB-SubCell"/>
</dbReference>
<organism evidence="9 10">
    <name type="scientific">Laodelphax striatellus</name>
    <name type="common">Small brown planthopper</name>
    <name type="synonym">Delphax striatella</name>
    <dbReference type="NCBI Taxonomy" id="195883"/>
    <lineage>
        <taxon>Eukaryota</taxon>
        <taxon>Metazoa</taxon>
        <taxon>Ecdysozoa</taxon>
        <taxon>Arthropoda</taxon>
        <taxon>Hexapoda</taxon>
        <taxon>Insecta</taxon>
        <taxon>Pterygota</taxon>
        <taxon>Neoptera</taxon>
        <taxon>Paraneoptera</taxon>
        <taxon>Hemiptera</taxon>
        <taxon>Auchenorrhyncha</taxon>
        <taxon>Fulgoroidea</taxon>
        <taxon>Delphacidae</taxon>
        <taxon>Criomorphinae</taxon>
        <taxon>Laodelphax</taxon>
    </lineage>
</organism>
<evidence type="ECO:0000256" key="4">
    <source>
        <dbReference type="ARBA" id="ARBA00023069"/>
    </source>
</evidence>
<feature type="compositionally biased region" description="Polar residues" evidence="7">
    <location>
        <begin position="145"/>
        <end position="158"/>
    </location>
</feature>
<gene>
    <name evidence="9" type="ORF">LSTR_LSTR009641</name>
</gene>
<dbReference type="SUPFAM" id="SSF49562">
    <property type="entry name" value="C2 domain (Calcium/lipid-binding domain, CaLB)"/>
    <property type="match status" value="1"/>
</dbReference>
<dbReference type="OrthoDB" id="6631491at2759"/>
<feature type="domain" description="RPGR-interacting protein 1 first C2" evidence="8">
    <location>
        <begin position="714"/>
        <end position="848"/>
    </location>
</feature>
<protein>
    <recommendedName>
        <fullName evidence="8">RPGR-interacting protein 1 first C2 domain-containing protein</fullName>
    </recommendedName>
</protein>
<evidence type="ECO:0000256" key="1">
    <source>
        <dbReference type="ARBA" id="ARBA00004138"/>
    </source>
</evidence>